<evidence type="ECO:0000256" key="1">
    <source>
        <dbReference type="SAM" id="Coils"/>
    </source>
</evidence>
<evidence type="ECO:0000256" key="2">
    <source>
        <dbReference type="SAM" id="MobiDB-lite"/>
    </source>
</evidence>
<feature type="region of interest" description="Disordered" evidence="2">
    <location>
        <begin position="601"/>
        <end position="628"/>
    </location>
</feature>
<organism evidence="4 5">
    <name type="scientific">Dermatophagoides farinae</name>
    <name type="common">American house dust mite</name>
    <dbReference type="NCBI Taxonomy" id="6954"/>
    <lineage>
        <taxon>Eukaryota</taxon>
        <taxon>Metazoa</taxon>
        <taxon>Ecdysozoa</taxon>
        <taxon>Arthropoda</taxon>
        <taxon>Chelicerata</taxon>
        <taxon>Arachnida</taxon>
        <taxon>Acari</taxon>
        <taxon>Acariformes</taxon>
        <taxon>Sarcoptiformes</taxon>
        <taxon>Astigmata</taxon>
        <taxon>Psoroptidia</taxon>
        <taxon>Analgoidea</taxon>
        <taxon>Pyroglyphidae</taxon>
        <taxon>Dermatophagoidinae</taxon>
        <taxon>Dermatophagoides</taxon>
    </lineage>
</organism>
<feature type="region of interest" description="Disordered" evidence="2">
    <location>
        <begin position="659"/>
        <end position="679"/>
    </location>
</feature>
<feature type="non-terminal residue" evidence="4">
    <location>
        <position position="1"/>
    </location>
</feature>
<protein>
    <submittedName>
        <fullName evidence="4">Uncharacterized protein</fullName>
    </submittedName>
</protein>
<keyword evidence="3" id="KW-0472">Membrane</keyword>
<reference evidence="4" key="2">
    <citation type="journal article" date="2022" name="Res Sq">
        <title>Comparative Genomics Reveals Insights into the Divergent Evolution of Astigmatic Mites and Household Pest Adaptations.</title>
        <authorList>
            <person name="Xiong Q."/>
            <person name="Wan A.T.-Y."/>
            <person name="Liu X.-Y."/>
            <person name="Fung C.S.-H."/>
            <person name="Xiao X."/>
            <person name="Malainual N."/>
            <person name="Hou J."/>
            <person name="Wang L."/>
            <person name="Wang M."/>
            <person name="Yang K."/>
            <person name="Cui Y."/>
            <person name="Leung E."/>
            <person name="Nong W."/>
            <person name="Shin S.-K."/>
            <person name="Au S."/>
            <person name="Jeong K.Y."/>
            <person name="Chew F.T."/>
            <person name="Hui J."/>
            <person name="Leung T.F."/>
            <person name="Tungtrongchitr A."/>
            <person name="Zhong N."/>
            <person name="Liu Z."/>
            <person name="Tsui S."/>
        </authorList>
    </citation>
    <scope>NUCLEOTIDE SEQUENCE</scope>
    <source>
        <strain evidence="4">Derf</strain>
        <tissue evidence="4">Whole organism</tissue>
    </source>
</reference>
<evidence type="ECO:0000256" key="3">
    <source>
        <dbReference type="SAM" id="Phobius"/>
    </source>
</evidence>
<name>A0A922I809_DERFA</name>
<feature type="compositionally biased region" description="Polar residues" evidence="2">
    <location>
        <begin position="475"/>
        <end position="493"/>
    </location>
</feature>
<feature type="compositionally biased region" description="Basic residues" evidence="2">
    <location>
        <begin position="500"/>
        <end position="512"/>
    </location>
</feature>
<dbReference type="Proteomes" id="UP000790347">
    <property type="component" value="Unassembled WGS sequence"/>
</dbReference>
<dbReference type="AlphaFoldDB" id="A0A922I809"/>
<gene>
    <name evidence="4" type="ORF">DERF_005954</name>
</gene>
<reference evidence="4" key="1">
    <citation type="submission" date="2013-05" db="EMBL/GenBank/DDBJ databases">
        <authorList>
            <person name="Yim A.K.Y."/>
            <person name="Chan T.F."/>
            <person name="Ji K.M."/>
            <person name="Liu X.Y."/>
            <person name="Zhou J.W."/>
            <person name="Li R.Q."/>
            <person name="Yang K.Y."/>
            <person name="Li J."/>
            <person name="Li M."/>
            <person name="Law P.T.W."/>
            <person name="Wu Y.L."/>
            <person name="Cai Z.L."/>
            <person name="Qin H."/>
            <person name="Bao Y."/>
            <person name="Leung R.K.K."/>
            <person name="Ng P.K.S."/>
            <person name="Zou J."/>
            <person name="Zhong X.J."/>
            <person name="Ran P.X."/>
            <person name="Zhong N.S."/>
            <person name="Liu Z.G."/>
            <person name="Tsui S.K.W."/>
        </authorList>
    </citation>
    <scope>NUCLEOTIDE SEQUENCE</scope>
    <source>
        <strain evidence="4">Derf</strain>
        <tissue evidence="4">Whole organism</tissue>
    </source>
</reference>
<keyword evidence="5" id="KW-1185">Reference proteome</keyword>
<feature type="region of interest" description="Disordered" evidence="2">
    <location>
        <begin position="472"/>
        <end position="516"/>
    </location>
</feature>
<evidence type="ECO:0000313" key="5">
    <source>
        <dbReference type="Proteomes" id="UP000790347"/>
    </source>
</evidence>
<feature type="coiled-coil region" evidence="1">
    <location>
        <begin position="570"/>
        <end position="601"/>
    </location>
</feature>
<feature type="compositionally biased region" description="Low complexity" evidence="2">
    <location>
        <begin position="7"/>
        <end position="26"/>
    </location>
</feature>
<keyword evidence="3" id="KW-0812">Transmembrane</keyword>
<sequence length="828" mass="94235">PPKCAFKSPSTKNPSSSTTTMSLSSTTTSTHVTKIDSVINYPANLFCQVDATMPSSSSSSMMIDDRLWIYWQLPNNHYILTIDHHGKLLRIPMKRFDQFRKLREKFSPPILSSYTNDDENRLFDEQVADLLDLHDLNDDDNNNDNVGYDEQQQPDINDYRRITLASNDVRSRLTIIPRSNIDFGLYQCWAENIFGSNRYEPCLFNLTNNDFDVDGNQQQRNHQKSVWKNTTTNIRNVLKQKSKLPHPVTNCTTTFLIASLLSIRCRHYNYSSYSSIFHRTTTKINHQSSIGHEVDTDDDDIADRNLQFHLILKELSSSHDSNQLKKDMKTRISKNRWPIFISNQSNPIEPIFLLSNLRANSVYEAIIYVSNDFGFSDQTRIIIKMTANTTTTKTLKMSKTSGMNGFYSNDVDDYNHHNTFEWPSPYSPSLSSYDDWPDMNSFDYPEYDDADGDDDVDDDSLISSPSMTMGKADLHQQQNSHHNPFNGPFSTTVSLSSSSNHHHDKHHHHHNDHHSNIDDDILNNEFGLGIGQNSTTSQNRFVLIIIIIFTIVLIAFSTLLSIAIGLCLYRRKRNKLIELHQRQLQEQQQQQQQQNQSLFDQGKLNDNFSDDDDGNCNNGSDNENKIDGEKARILDSGFTETFPLDDYSTGVFILDTTRSNTSNNNNHHHPTDSILSNNPIHHHYQQQPTRHQMMIYRDFVSSPPSSSTSPATSMIQQQTTTMNLLNPLIQQQQQQQPPMTTEFLYQPATPGTSGFLDLAVDRGNVQLIPSSTSPPLPQSSMASYLTFSNIEQQQSGTTSPSLMLTTTDTATFSNNLAGINHHQSISEV</sequence>
<comment type="caution">
    <text evidence="4">The sequence shown here is derived from an EMBL/GenBank/DDBJ whole genome shotgun (WGS) entry which is preliminary data.</text>
</comment>
<keyword evidence="1" id="KW-0175">Coiled coil</keyword>
<keyword evidence="3" id="KW-1133">Transmembrane helix</keyword>
<feature type="transmembrane region" description="Helical" evidence="3">
    <location>
        <begin position="541"/>
        <end position="569"/>
    </location>
</feature>
<dbReference type="EMBL" id="ASGP02000002">
    <property type="protein sequence ID" value="KAH9522375.1"/>
    <property type="molecule type" value="Genomic_DNA"/>
</dbReference>
<proteinExistence type="predicted"/>
<feature type="region of interest" description="Disordered" evidence="2">
    <location>
        <begin position="1"/>
        <end position="26"/>
    </location>
</feature>
<evidence type="ECO:0000313" key="4">
    <source>
        <dbReference type="EMBL" id="KAH9522375.1"/>
    </source>
</evidence>
<accession>A0A922I809</accession>